<protein>
    <recommendedName>
        <fullName evidence="4">MHC class I antigen</fullName>
    </recommendedName>
</protein>
<comment type="caution">
    <text evidence="2">The sequence shown here is derived from an EMBL/GenBank/DDBJ whole genome shotgun (WGS) entry which is preliminary data.</text>
</comment>
<keyword evidence="3" id="KW-1185">Reference proteome</keyword>
<feature type="non-terminal residue" evidence="2">
    <location>
        <position position="55"/>
    </location>
</feature>
<dbReference type="EMBL" id="JAMKFB020000002">
    <property type="protein sequence ID" value="KAL0199940.1"/>
    <property type="molecule type" value="Genomic_DNA"/>
</dbReference>
<feature type="non-terminal residue" evidence="2">
    <location>
        <position position="1"/>
    </location>
</feature>
<evidence type="ECO:0000256" key="1">
    <source>
        <dbReference type="SAM" id="MobiDB-lite"/>
    </source>
</evidence>
<name>A0ABD0RRE2_CIRMR</name>
<accession>A0ABD0RRE2</accession>
<organism evidence="2 3">
    <name type="scientific">Cirrhinus mrigala</name>
    <name type="common">Mrigala</name>
    <dbReference type="NCBI Taxonomy" id="683832"/>
    <lineage>
        <taxon>Eukaryota</taxon>
        <taxon>Metazoa</taxon>
        <taxon>Chordata</taxon>
        <taxon>Craniata</taxon>
        <taxon>Vertebrata</taxon>
        <taxon>Euteleostomi</taxon>
        <taxon>Actinopterygii</taxon>
        <taxon>Neopterygii</taxon>
        <taxon>Teleostei</taxon>
        <taxon>Ostariophysi</taxon>
        <taxon>Cypriniformes</taxon>
        <taxon>Cyprinidae</taxon>
        <taxon>Labeoninae</taxon>
        <taxon>Labeonini</taxon>
        <taxon>Cirrhinus</taxon>
    </lineage>
</organism>
<sequence length="55" mass="5943">ADGRRDASVRGLWPHRSRRVFHIGSGVRRSRAVCRRLGPGSGGAGRSSRTVESAQ</sequence>
<proteinExistence type="predicted"/>
<gene>
    <name evidence="2" type="ORF">M9458_003127</name>
</gene>
<dbReference type="Proteomes" id="UP001529510">
    <property type="component" value="Unassembled WGS sequence"/>
</dbReference>
<evidence type="ECO:0008006" key="4">
    <source>
        <dbReference type="Google" id="ProtNLM"/>
    </source>
</evidence>
<evidence type="ECO:0000313" key="3">
    <source>
        <dbReference type="Proteomes" id="UP001529510"/>
    </source>
</evidence>
<evidence type="ECO:0000313" key="2">
    <source>
        <dbReference type="EMBL" id="KAL0199940.1"/>
    </source>
</evidence>
<reference evidence="2 3" key="1">
    <citation type="submission" date="2024-05" db="EMBL/GenBank/DDBJ databases">
        <title>Genome sequencing and assembly of Indian major carp, Cirrhinus mrigala (Hamilton, 1822).</title>
        <authorList>
            <person name="Mohindra V."/>
            <person name="Chowdhury L.M."/>
            <person name="Lal K."/>
            <person name="Jena J.K."/>
        </authorList>
    </citation>
    <scope>NUCLEOTIDE SEQUENCE [LARGE SCALE GENOMIC DNA]</scope>
    <source>
        <strain evidence="2">CM1030</strain>
        <tissue evidence="2">Blood</tissue>
    </source>
</reference>
<dbReference type="AlphaFoldDB" id="A0ABD0RRE2"/>
<feature type="region of interest" description="Disordered" evidence="1">
    <location>
        <begin position="34"/>
        <end position="55"/>
    </location>
</feature>